<reference evidence="1 2" key="1">
    <citation type="journal article" date="2019" name="Sci. Rep.">
        <title>Orb-weaving spider Araneus ventricosus genome elucidates the spidroin gene catalogue.</title>
        <authorList>
            <person name="Kono N."/>
            <person name="Nakamura H."/>
            <person name="Ohtoshi R."/>
            <person name="Moran D.A.P."/>
            <person name="Shinohara A."/>
            <person name="Yoshida Y."/>
            <person name="Fujiwara M."/>
            <person name="Mori M."/>
            <person name="Tomita M."/>
            <person name="Arakawa K."/>
        </authorList>
    </citation>
    <scope>NUCLEOTIDE SEQUENCE [LARGE SCALE GENOMIC DNA]</scope>
</reference>
<evidence type="ECO:0000313" key="1">
    <source>
        <dbReference type="EMBL" id="GBM43891.1"/>
    </source>
</evidence>
<proteinExistence type="predicted"/>
<gene>
    <name evidence="1" type="primary">ACTR8</name>
    <name evidence="1" type="ORF">AVEN_174456_1</name>
</gene>
<name>A0A4Y2FRX7_ARAVE</name>
<feature type="non-terminal residue" evidence="1">
    <location>
        <position position="1"/>
    </location>
</feature>
<keyword evidence="2" id="KW-1185">Reference proteome</keyword>
<comment type="caution">
    <text evidence="1">The sequence shown here is derived from an EMBL/GenBank/DDBJ whole genome shotgun (WGS) entry which is preliminary data.</text>
</comment>
<dbReference type="Proteomes" id="UP000499080">
    <property type="component" value="Unassembled WGS sequence"/>
</dbReference>
<accession>A0A4Y2FRX7</accession>
<dbReference type="EMBL" id="BGPR01001046">
    <property type="protein sequence ID" value="GBM43891.1"/>
    <property type="molecule type" value="Genomic_DNA"/>
</dbReference>
<evidence type="ECO:0000313" key="2">
    <source>
        <dbReference type="Proteomes" id="UP000499080"/>
    </source>
</evidence>
<organism evidence="1 2">
    <name type="scientific">Araneus ventricosus</name>
    <name type="common">Orbweaver spider</name>
    <name type="synonym">Epeira ventricosa</name>
    <dbReference type="NCBI Taxonomy" id="182803"/>
    <lineage>
        <taxon>Eukaryota</taxon>
        <taxon>Metazoa</taxon>
        <taxon>Ecdysozoa</taxon>
        <taxon>Arthropoda</taxon>
        <taxon>Chelicerata</taxon>
        <taxon>Arachnida</taxon>
        <taxon>Araneae</taxon>
        <taxon>Araneomorphae</taxon>
        <taxon>Entelegynae</taxon>
        <taxon>Araneoidea</taxon>
        <taxon>Araneidae</taxon>
        <taxon>Araneus</taxon>
    </lineage>
</organism>
<sequence>VSDGKGRRVS</sequence>
<protein>
    <submittedName>
        <fullName evidence="1">Actin-related protein 8</fullName>
    </submittedName>
</protein>